<reference evidence="2" key="1">
    <citation type="submission" date="2020-02" db="EMBL/GenBank/DDBJ databases">
        <authorList>
            <person name="Meier V. D."/>
        </authorList>
    </citation>
    <scope>NUCLEOTIDE SEQUENCE</scope>
    <source>
        <strain evidence="2">AVDCRST_MAG33</strain>
    </source>
</reference>
<evidence type="ECO:0000256" key="1">
    <source>
        <dbReference type="SAM" id="MobiDB-lite"/>
    </source>
</evidence>
<dbReference type="AlphaFoldDB" id="A0A6J4V8A2"/>
<protein>
    <submittedName>
        <fullName evidence="2">Uncharacterized protein</fullName>
    </submittedName>
</protein>
<organism evidence="2">
    <name type="scientific">uncultured Thermomicrobiales bacterium</name>
    <dbReference type="NCBI Taxonomy" id="1645740"/>
    <lineage>
        <taxon>Bacteria</taxon>
        <taxon>Pseudomonadati</taxon>
        <taxon>Thermomicrobiota</taxon>
        <taxon>Thermomicrobia</taxon>
        <taxon>Thermomicrobiales</taxon>
        <taxon>environmental samples</taxon>
    </lineage>
</organism>
<sequence length="110" mass="12351">MCFRGVLAVDVVVPQGDVVQFAAEQRHAQFGLPRFAVVRVGQRHPGDEPVRDQDVPGVRDRDRRLGVRVDEGAVREGMDDEVQPRERDRVDVVPRDDPCAGQDHLEDGEQ</sequence>
<accession>A0A6J4V8A2</accession>
<feature type="region of interest" description="Disordered" evidence="1">
    <location>
        <begin position="43"/>
        <end position="110"/>
    </location>
</feature>
<gene>
    <name evidence="2" type="ORF">AVDCRST_MAG33-2633</name>
</gene>
<evidence type="ECO:0000313" key="2">
    <source>
        <dbReference type="EMBL" id="CAA9572072.1"/>
    </source>
</evidence>
<dbReference type="EMBL" id="CADCWK010000315">
    <property type="protein sequence ID" value="CAA9572072.1"/>
    <property type="molecule type" value="Genomic_DNA"/>
</dbReference>
<feature type="compositionally biased region" description="Basic and acidic residues" evidence="1">
    <location>
        <begin position="44"/>
        <end position="110"/>
    </location>
</feature>
<proteinExistence type="predicted"/>
<name>A0A6J4V8A2_9BACT</name>